<reference evidence="2 3" key="1">
    <citation type="journal article" date="2015" name="Sci. Rep.">
        <title>Genome of the facultative scuticociliatosis pathogen Pseudocohnilembus persalinus provides insight into its virulence through horizontal gene transfer.</title>
        <authorList>
            <person name="Xiong J."/>
            <person name="Wang G."/>
            <person name="Cheng J."/>
            <person name="Tian M."/>
            <person name="Pan X."/>
            <person name="Warren A."/>
            <person name="Jiang C."/>
            <person name="Yuan D."/>
            <person name="Miao W."/>
        </authorList>
    </citation>
    <scope>NUCLEOTIDE SEQUENCE [LARGE SCALE GENOMIC DNA]</scope>
    <source>
        <strain evidence="2">36N120E</strain>
    </source>
</reference>
<dbReference type="InParanoid" id="A0A0V0QA28"/>
<sequence length="494" mass="58052">MFNQQQQLSHSNLTGLNDGKNDFQQQQNNKSKSMNQMNNNNNTFSNMETQENGNGNKGYGKESLEQKLKRQQQLTEVIIQMLEYLTRNVFKKNTQDLFEFKNTVKGLSKEELLIFDHLVQKYLYSNKTKEEKIKFILRKCFKTLKGKLEQQDALSSSKEIEEQFYQKYFNQVNGLTDKEIQRLQSQGEFMPFKKDSKFKTMNSTFLKKVFNSPQFYQDYHDFLNNFDKIAEKENKIKIEKCAAAIYEMVEKREINKIKNYKRLPWAWKWIEQTKAQAQKLIGFGSENSTDSPISSLQSFDLKKGSSSPNQQSLSDKKFASVGELLNSKEEQQQQNQNQVQQHSQSLQNLGNNYGKKTPEQMTQTLDFNSNNQGQTQTQEQQQQDQKNESSERKNKQEEKQENSNNQQVQEISSQDLKEKLDNLQNLAGAEKMESEISIQQNKDQNQEQQQGQEQLKEELQEKNSRENLKKSNDKFEREGEELQRLDLKNQLIKQ</sequence>
<protein>
    <submittedName>
        <fullName evidence="2">Uncharacterized protein</fullName>
    </submittedName>
</protein>
<dbReference type="Proteomes" id="UP000054937">
    <property type="component" value="Unassembled WGS sequence"/>
</dbReference>
<dbReference type="EMBL" id="LDAU01000223">
    <property type="protein sequence ID" value="KRW99045.1"/>
    <property type="molecule type" value="Genomic_DNA"/>
</dbReference>
<organism evidence="2 3">
    <name type="scientific">Pseudocohnilembus persalinus</name>
    <name type="common">Ciliate</name>
    <dbReference type="NCBI Taxonomy" id="266149"/>
    <lineage>
        <taxon>Eukaryota</taxon>
        <taxon>Sar</taxon>
        <taxon>Alveolata</taxon>
        <taxon>Ciliophora</taxon>
        <taxon>Intramacronucleata</taxon>
        <taxon>Oligohymenophorea</taxon>
        <taxon>Scuticociliatia</taxon>
        <taxon>Philasterida</taxon>
        <taxon>Pseudocohnilembidae</taxon>
        <taxon>Pseudocohnilembus</taxon>
    </lineage>
</organism>
<evidence type="ECO:0000313" key="3">
    <source>
        <dbReference type="Proteomes" id="UP000054937"/>
    </source>
</evidence>
<evidence type="ECO:0000256" key="1">
    <source>
        <dbReference type="SAM" id="MobiDB-lite"/>
    </source>
</evidence>
<feature type="compositionally biased region" description="Basic and acidic residues" evidence="1">
    <location>
        <begin position="454"/>
        <end position="487"/>
    </location>
</feature>
<feature type="compositionally biased region" description="Low complexity" evidence="1">
    <location>
        <begin position="402"/>
        <end position="414"/>
    </location>
</feature>
<proteinExistence type="predicted"/>
<feature type="region of interest" description="Disordered" evidence="1">
    <location>
        <begin position="328"/>
        <end position="494"/>
    </location>
</feature>
<feature type="compositionally biased region" description="Basic and acidic residues" evidence="1">
    <location>
        <begin position="385"/>
        <end position="401"/>
    </location>
</feature>
<feature type="compositionally biased region" description="Low complexity" evidence="1">
    <location>
        <begin position="372"/>
        <end position="384"/>
    </location>
</feature>
<name>A0A0V0QA28_PSEPJ</name>
<feature type="compositionally biased region" description="Polar residues" evidence="1">
    <location>
        <begin position="1"/>
        <end position="15"/>
    </location>
</feature>
<feature type="compositionally biased region" description="Low complexity" evidence="1">
    <location>
        <begin position="332"/>
        <end position="349"/>
    </location>
</feature>
<keyword evidence="3" id="KW-1185">Reference proteome</keyword>
<feature type="compositionally biased region" description="Polar residues" evidence="1">
    <location>
        <begin position="359"/>
        <end position="371"/>
    </location>
</feature>
<feature type="compositionally biased region" description="Low complexity" evidence="1">
    <location>
        <begin position="24"/>
        <end position="42"/>
    </location>
</feature>
<feature type="compositionally biased region" description="Polar residues" evidence="1">
    <location>
        <begin position="286"/>
        <end position="313"/>
    </location>
</feature>
<accession>A0A0V0QA28</accession>
<comment type="caution">
    <text evidence="2">The sequence shown here is derived from an EMBL/GenBank/DDBJ whole genome shotgun (WGS) entry which is preliminary data.</text>
</comment>
<dbReference type="OrthoDB" id="304064at2759"/>
<feature type="compositionally biased region" description="Low complexity" evidence="1">
    <location>
        <begin position="439"/>
        <end position="453"/>
    </location>
</feature>
<dbReference type="AlphaFoldDB" id="A0A0V0QA28"/>
<feature type="region of interest" description="Disordered" evidence="1">
    <location>
        <begin position="286"/>
        <end position="315"/>
    </location>
</feature>
<feature type="region of interest" description="Disordered" evidence="1">
    <location>
        <begin position="1"/>
        <end position="64"/>
    </location>
</feature>
<gene>
    <name evidence="2" type="ORF">PPERSA_11646</name>
</gene>
<evidence type="ECO:0000313" key="2">
    <source>
        <dbReference type="EMBL" id="KRW99045.1"/>
    </source>
</evidence>